<geneLocation type="plasmid" evidence="2 3">
    <name>unnamed2</name>
</geneLocation>
<keyword evidence="3" id="KW-1185">Reference proteome</keyword>
<organism evidence="2 3">
    <name type="scientific">Jiella pelagia</name>
    <dbReference type="NCBI Taxonomy" id="2986949"/>
    <lineage>
        <taxon>Bacteria</taxon>
        <taxon>Pseudomonadati</taxon>
        <taxon>Pseudomonadota</taxon>
        <taxon>Alphaproteobacteria</taxon>
        <taxon>Hyphomicrobiales</taxon>
        <taxon>Aurantimonadaceae</taxon>
        <taxon>Jiella</taxon>
    </lineage>
</organism>
<gene>
    <name evidence="2" type="ORF">OH818_28535</name>
</gene>
<keyword evidence="2" id="KW-0614">Plasmid</keyword>
<dbReference type="RefSeq" id="WP_268883946.1">
    <property type="nucleotide sequence ID" value="NZ_CP114030.1"/>
</dbReference>
<evidence type="ECO:0000313" key="3">
    <source>
        <dbReference type="Proteomes" id="UP001164020"/>
    </source>
</evidence>
<sequence length="40" mass="4231">MDRSQTRQQVSPGVNGPVDFHQLTVSPADPARVYGAYAGG</sequence>
<name>A0ABY7C7X6_9HYPH</name>
<dbReference type="Proteomes" id="UP001164020">
    <property type="component" value="Plasmid unnamed2"/>
</dbReference>
<accession>A0ABY7C7X6</accession>
<proteinExistence type="predicted"/>
<evidence type="ECO:0000256" key="1">
    <source>
        <dbReference type="SAM" id="MobiDB-lite"/>
    </source>
</evidence>
<evidence type="ECO:0000313" key="2">
    <source>
        <dbReference type="EMBL" id="WAP71430.1"/>
    </source>
</evidence>
<feature type="region of interest" description="Disordered" evidence="1">
    <location>
        <begin position="1"/>
        <end position="23"/>
    </location>
</feature>
<dbReference type="EMBL" id="CP114030">
    <property type="protein sequence ID" value="WAP71430.1"/>
    <property type="molecule type" value="Genomic_DNA"/>
</dbReference>
<reference evidence="2" key="1">
    <citation type="submission" date="2022-12" db="EMBL/GenBank/DDBJ databases">
        <title>Jiella pelagia sp. nov., isolated from phosphonate enriched culture of Northwest Pacific surface seawater.</title>
        <authorList>
            <person name="Shin D.Y."/>
            <person name="Hwang C.Y."/>
        </authorList>
    </citation>
    <scope>NUCLEOTIDE SEQUENCE</scope>
    <source>
        <strain evidence="2">HL-NP1</strain>
        <plasmid evidence="2">unnamed2</plasmid>
    </source>
</reference>
<protein>
    <submittedName>
        <fullName evidence="2">Uncharacterized protein</fullName>
    </submittedName>
</protein>
<feature type="compositionally biased region" description="Polar residues" evidence="1">
    <location>
        <begin position="1"/>
        <end position="12"/>
    </location>
</feature>